<keyword evidence="4" id="KW-1185">Reference proteome</keyword>
<feature type="compositionally biased region" description="Basic and acidic residues" evidence="1">
    <location>
        <begin position="498"/>
        <end position="509"/>
    </location>
</feature>
<feature type="compositionally biased region" description="Basic and acidic residues" evidence="1">
    <location>
        <begin position="392"/>
        <end position="406"/>
    </location>
</feature>
<evidence type="ECO:0000259" key="2">
    <source>
        <dbReference type="SMART" id="SM00343"/>
    </source>
</evidence>
<dbReference type="Proteomes" id="UP000299102">
    <property type="component" value="Unassembled WGS sequence"/>
</dbReference>
<name>A0A4C1Y3U1_EUMVA</name>
<organism evidence="3 4">
    <name type="scientific">Eumeta variegata</name>
    <name type="common">Bagworm moth</name>
    <name type="synonym">Eumeta japonica</name>
    <dbReference type="NCBI Taxonomy" id="151549"/>
    <lineage>
        <taxon>Eukaryota</taxon>
        <taxon>Metazoa</taxon>
        <taxon>Ecdysozoa</taxon>
        <taxon>Arthropoda</taxon>
        <taxon>Hexapoda</taxon>
        <taxon>Insecta</taxon>
        <taxon>Pterygota</taxon>
        <taxon>Neoptera</taxon>
        <taxon>Endopterygota</taxon>
        <taxon>Lepidoptera</taxon>
        <taxon>Glossata</taxon>
        <taxon>Ditrysia</taxon>
        <taxon>Tineoidea</taxon>
        <taxon>Psychidae</taxon>
        <taxon>Oiketicinae</taxon>
        <taxon>Eumeta</taxon>
    </lineage>
</organism>
<dbReference type="SMART" id="SM00343">
    <property type="entry name" value="ZnF_C2HC"/>
    <property type="match status" value="2"/>
</dbReference>
<comment type="caution">
    <text evidence="3">The sequence shown here is derived from an EMBL/GenBank/DDBJ whole genome shotgun (WGS) entry which is preliminary data.</text>
</comment>
<dbReference type="EMBL" id="BGZK01001066">
    <property type="protein sequence ID" value="GBP70190.1"/>
    <property type="molecule type" value="Genomic_DNA"/>
</dbReference>
<feature type="compositionally biased region" description="Basic and acidic residues" evidence="1">
    <location>
        <begin position="28"/>
        <end position="37"/>
    </location>
</feature>
<accession>A0A4C1Y3U1</accession>
<dbReference type="InterPro" id="IPR001878">
    <property type="entry name" value="Znf_CCHC"/>
</dbReference>
<dbReference type="GO" id="GO:0003676">
    <property type="term" value="F:nucleic acid binding"/>
    <property type="evidence" value="ECO:0007669"/>
    <property type="project" value="InterPro"/>
</dbReference>
<feature type="compositionally biased region" description="Polar residues" evidence="1">
    <location>
        <begin position="126"/>
        <end position="138"/>
    </location>
</feature>
<protein>
    <submittedName>
        <fullName evidence="3">Nucleic-acid-binding protein from transposon X-element</fullName>
    </submittedName>
</protein>
<dbReference type="AlphaFoldDB" id="A0A4C1Y3U1"/>
<sequence>MADKAPPRPLRPSPERRAAARNAPSEIVMRDISDPARSRQIPNPVLRAGRIPVPVPRHPLPEPAGSVEEDTEIDTSSGSSTKSGKKDDDHDTITGTLATAVKRSRDELSSLSPTQESAPKKADQRLSINAETPRSPSSEPYAEITLNSTAYADLAVEAGVGREHYLSPPPTLSPIKAYAAWPPVLHVQRSDVAADAGATTQGVRGYPPLVVESLPNWVSHFEELRRLLGHTQRTTAAARKDSHITWFCYAPVTKRPTKIGIRGLPVDTAPDAIITALQELGFPAEYARPIPPRKGRPGCLFYARLGHTNQDGLQRLYGVNTLLNMPGVTIEGWRGRAGPPQCHRCQAFGHSSANCHRPQRCVRCGEGHLAADCPRPRDQKPTCTNCQGPHPASDKRCPAFRREARQRGITIPPHTNRTGPHHLIPAASSGAGRRRGSPIRCDRPPHNAPDNNRPTGRRTGTRAVSSSAGATSELARQARAGHPNQGTERGETQYGRNAKREAEEAEKRSVPPAAAPPTPPTHACHAMLATPSPGPGDSGSQQLVPLTWMQARVMEALRA</sequence>
<dbReference type="STRING" id="151549.A0A4C1Y3U1"/>
<feature type="compositionally biased region" description="Pro residues" evidence="1">
    <location>
        <begin position="53"/>
        <end position="62"/>
    </location>
</feature>
<evidence type="ECO:0000313" key="4">
    <source>
        <dbReference type="Proteomes" id="UP000299102"/>
    </source>
</evidence>
<dbReference type="SUPFAM" id="SSF57756">
    <property type="entry name" value="Retrovirus zinc finger-like domains"/>
    <property type="match status" value="1"/>
</dbReference>
<dbReference type="OrthoDB" id="6631058at2759"/>
<dbReference type="Gene3D" id="4.10.60.10">
    <property type="entry name" value="Zinc finger, CCHC-type"/>
    <property type="match status" value="1"/>
</dbReference>
<evidence type="ECO:0000313" key="3">
    <source>
        <dbReference type="EMBL" id="GBP70190.1"/>
    </source>
</evidence>
<proteinExistence type="predicted"/>
<evidence type="ECO:0000256" key="1">
    <source>
        <dbReference type="SAM" id="MobiDB-lite"/>
    </source>
</evidence>
<reference evidence="3 4" key="1">
    <citation type="journal article" date="2019" name="Commun. Biol.">
        <title>The bagworm genome reveals a unique fibroin gene that provides high tensile strength.</title>
        <authorList>
            <person name="Kono N."/>
            <person name="Nakamura H."/>
            <person name="Ohtoshi R."/>
            <person name="Tomita M."/>
            <person name="Numata K."/>
            <person name="Arakawa K."/>
        </authorList>
    </citation>
    <scope>NUCLEOTIDE SEQUENCE [LARGE SCALE GENOMIC DNA]</scope>
</reference>
<feature type="domain" description="CCHC-type" evidence="2">
    <location>
        <begin position="341"/>
        <end position="357"/>
    </location>
</feature>
<feature type="region of interest" description="Disordered" evidence="1">
    <location>
        <begin position="1"/>
        <end position="142"/>
    </location>
</feature>
<feature type="domain" description="CCHC-type" evidence="2">
    <location>
        <begin position="360"/>
        <end position="375"/>
    </location>
</feature>
<dbReference type="GO" id="GO:0008270">
    <property type="term" value="F:zinc ion binding"/>
    <property type="evidence" value="ECO:0007669"/>
    <property type="project" value="InterPro"/>
</dbReference>
<dbReference type="InterPro" id="IPR036875">
    <property type="entry name" value="Znf_CCHC_sf"/>
</dbReference>
<gene>
    <name evidence="3" type="primary">ORF1</name>
    <name evidence="3" type="ORF">EVAR_46685_1</name>
</gene>
<feature type="region of interest" description="Disordered" evidence="1">
    <location>
        <begin position="376"/>
        <end position="542"/>
    </location>
</feature>